<name>A0A3N4KG58_9PEZI</name>
<feature type="transmembrane region" description="Helical" evidence="6">
    <location>
        <begin position="96"/>
        <end position="121"/>
    </location>
</feature>
<comment type="subcellular location">
    <subcellularLocation>
        <location evidence="1">Membrane</location>
        <topology evidence="1">Multi-pass membrane protein</topology>
    </subcellularLocation>
</comment>
<sequence length="478" mass="53360">VAMSTTRTPISTPTSFLTPHRVLAMNNMSAILAGVSLLLCLIVLGIVGLIYSNRESRKSLDRLSFRLLMYALLSNCVYSIGYIICVKVNPGVIAGVWLIQFWLGITNYFILCIALNLQLVLVHSVNVLALEKYYIIGTFALNLAITLPPLIKGKFGWDHVIGVCWLTSTNKRDRLIWQISTQLFWILLAVAITGVSAAITLTYLYKHKFPGKGALGSSSAASTSGRFRSIPMLDTRGHPLRRNATRLASKNLSNDKSFRSVVFRISIYPIVMIILNFFITVADLRISTAEGIYTQYDYNLYVVYYAFYGGRGIFYALMAFIDPCISRGLNVWRGQHSPSGLEQEEDALQYSLGGGIISVQAEIIRFVEEIGLFPGSDNGRGQGTRARNGSGSTMDSLRYEESNEGGGERERAMERERGIEVERGRGRERERGPENVGVEERGTWESHGSGQLQLEIQRSVQERMEMMQAAEAHVKRQI</sequence>
<evidence type="ECO:0008006" key="9">
    <source>
        <dbReference type="Google" id="ProtNLM"/>
    </source>
</evidence>
<dbReference type="GO" id="GO:0004930">
    <property type="term" value="F:G protein-coupled receptor activity"/>
    <property type="evidence" value="ECO:0007669"/>
    <property type="project" value="TreeGrafter"/>
</dbReference>
<accession>A0A3N4KG58</accession>
<keyword evidence="2 6" id="KW-0812">Transmembrane</keyword>
<evidence type="ECO:0000256" key="1">
    <source>
        <dbReference type="ARBA" id="ARBA00004141"/>
    </source>
</evidence>
<feature type="transmembrane region" description="Helical" evidence="6">
    <location>
        <begin position="133"/>
        <end position="151"/>
    </location>
</feature>
<feature type="transmembrane region" description="Helical" evidence="6">
    <location>
        <begin position="30"/>
        <end position="51"/>
    </location>
</feature>
<dbReference type="PANTHER" id="PTHR23112:SF37">
    <property type="entry name" value="G PROTEIN-COUPLED RECEPTOR GPR1"/>
    <property type="match status" value="1"/>
</dbReference>
<protein>
    <recommendedName>
        <fullName evidence="9">G-protein coupled receptors family 2 profile 2 domain-containing protein</fullName>
    </recommendedName>
</protein>
<reference evidence="7 8" key="1">
    <citation type="journal article" date="2018" name="Nat. Ecol. Evol.">
        <title>Pezizomycetes genomes reveal the molecular basis of ectomycorrhizal truffle lifestyle.</title>
        <authorList>
            <person name="Murat C."/>
            <person name="Payen T."/>
            <person name="Noel B."/>
            <person name="Kuo A."/>
            <person name="Morin E."/>
            <person name="Chen J."/>
            <person name="Kohler A."/>
            <person name="Krizsan K."/>
            <person name="Balestrini R."/>
            <person name="Da Silva C."/>
            <person name="Montanini B."/>
            <person name="Hainaut M."/>
            <person name="Levati E."/>
            <person name="Barry K.W."/>
            <person name="Belfiori B."/>
            <person name="Cichocki N."/>
            <person name="Clum A."/>
            <person name="Dockter R.B."/>
            <person name="Fauchery L."/>
            <person name="Guy J."/>
            <person name="Iotti M."/>
            <person name="Le Tacon F."/>
            <person name="Lindquist E.A."/>
            <person name="Lipzen A."/>
            <person name="Malagnac F."/>
            <person name="Mello A."/>
            <person name="Molinier V."/>
            <person name="Miyauchi S."/>
            <person name="Poulain J."/>
            <person name="Riccioni C."/>
            <person name="Rubini A."/>
            <person name="Sitrit Y."/>
            <person name="Splivallo R."/>
            <person name="Traeger S."/>
            <person name="Wang M."/>
            <person name="Zifcakova L."/>
            <person name="Wipf D."/>
            <person name="Zambonelli A."/>
            <person name="Paolocci F."/>
            <person name="Nowrousian M."/>
            <person name="Ottonello S."/>
            <person name="Baldrian P."/>
            <person name="Spatafora J.W."/>
            <person name="Henrissat B."/>
            <person name="Nagy L.G."/>
            <person name="Aury J.M."/>
            <person name="Wincker P."/>
            <person name="Grigoriev I.V."/>
            <person name="Bonfante P."/>
            <person name="Martin F.M."/>
        </authorList>
    </citation>
    <scope>NUCLEOTIDE SEQUENCE [LARGE SCALE GENOMIC DNA]</scope>
    <source>
        <strain evidence="7 8">CCBAS932</strain>
    </source>
</reference>
<feature type="transmembrane region" description="Helical" evidence="6">
    <location>
        <begin position="261"/>
        <end position="282"/>
    </location>
</feature>
<feature type="region of interest" description="Disordered" evidence="5">
    <location>
        <begin position="377"/>
        <end position="451"/>
    </location>
</feature>
<dbReference type="GO" id="GO:0005886">
    <property type="term" value="C:plasma membrane"/>
    <property type="evidence" value="ECO:0007669"/>
    <property type="project" value="TreeGrafter"/>
</dbReference>
<keyword evidence="4 6" id="KW-0472">Membrane</keyword>
<dbReference type="GO" id="GO:0007189">
    <property type="term" value="P:adenylate cyclase-activating G protein-coupled receptor signaling pathway"/>
    <property type="evidence" value="ECO:0007669"/>
    <property type="project" value="TreeGrafter"/>
</dbReference>
<feature type="compositionally biased region" description="Basic and acidic residues" evidence="5">
    <location>
        <begin position="397"/>
        <end position="444"/>
    </location>
</feature>
<evidence type="ECO:0000256" key="6">
    <source>
        <dbReference type="SAM" id="Phobius"/>
    </source>
</evidence>
<evidence type="ECO:0000313" key="8">
    <source>
        <dbReference type="Proteomes" id="UP000277580"/>
    </source>
</evidence>
<feature type="transmembrane region" description="Helical" evidence="6">
    <location>
        <begin position="302"/>
        <end position="321"/>
    </location>
</feature>
<feature type="transmembrane region" description="Helical" evidence="6">
    <location>
        <begin position="63"/>
        <end position="84"/>
    </location>
</feature>
<dbReference type="PANTHER" id="PTHR23112">
    <property type="entry name" value="G PROTEIN-COUPLED RECEPTOR 157-RELATED"/>
    <property type="match status" value="1"/>
</dbReference>
<gene>
    <name evidence="7" type="ORF">P167DRAFT_492273</name>
</gene>
<evidence type="ECO:0000313" key="7">
    <source>
        <dbReference type="EMBL" id="RPB09523.1"/>
    </source>
</evidence>
<evidence type="ECO:0000256" key="4">
    <source>
        <dbReference type="ARBA" id="ARBA00023136"/>
    </source>
</evidence>
<keyword evidence="3 6" id="KW-1133">Transmembrane helix</keyword>
<feature type="non-terminal residue" evidence="7">
    <location>
        <position position="1"/>
    </location>
</feature>
<feature type="transmembrane region" description="Helical" evidence="6">
    <location>
        <begin position="183"/>
        <end position="205"/>
    </location>
</feature>
<dbReference type="OrthoDB" id="3251871at2759"/>
<organism evidence="7 8">
    <name type="scientific">Morchella conica CCBAS932</name>
    <dbReference type="NCBI Taxonomy" id="1392247"/>
    <lineage>
        <taxon>Eukaryota</taxon>
        <taxon>Fungi</taxon>
        <taxon>Dikarya</taxon>
        <taxon>Ascomycota</taxon>
        <taxon>Pezizomycotina</taxon>
        <taxon>Pezizomycetes</taxon>
        <taxon>Pezizales</taxon>
        <taxon>Morchellaceae</taxon>
        <taxon>Morchella</taxon>
    </lineage>
</organism>
<dbReference type="Proteomes" id="UP000277580">
    <property type="component" value="Unassembled WGS sequence"/>
</dbReference>
<evidence type="ECO:0000256" key="5">
    <source>
        <dbReference type="SAM" id="MobiDB-lite"/>
    </source>
</evidence>
<dbReference type="EMBL" id="ML119151">
    <property type="protein sequence ID" value="RPB09523.1"/>
    <property type="molecule type" value="Genomic_DNA"/>
</dbReference>
<evidence type="ECO:0000256" key="3">
    <source>
        <dbReference type="ARBA" id="ARBA00022989"/>
    </source>
</evidence>
<feature type="compositionally biased region" description="Polar residues" evidence="5">
    <location>
        <begin position="385"/>
        <end position="395"/>
    </location>
</feature>
<dbReference type="STRING" id="1392247.A0A3N4KG58"/>
<dbReference type="AlphaFoldDB" id="A0A3N4KG58"/>
<proteinExistence type="predicted"/>
<keyword evidence="8" id="KW-1185">Reference proteome</keyword>
<evidence type="ECO:0000256" key="2">
    <source>
        <dbReference type="ARBA" id="ARBA00022692"/>
    </source>
</evidence>
<dbReference type="InParanoid" id="A0A3N4KG58"/>